<dbReference type="InterPro" id="IPR045090">
    <property type="entry name" value="Pept_M3A_M3B"/>
</dbReference>
<dbReference type="InterPro" id="IPR024077">
    <property type="entry name" value="Neurolysin/TOP_dom2"/>
</dbReference>
<evidence type="ECO:0000256" key="4">
    <source>
        <dbReference type="ARBA" id="ARBA00012441"/>
    </source>
</evidence>
<keyword evidence="12" id="KW-0496">Mitochondrion</keyword>
<dbReference type="AlphaFoldDB" id="A0A8H8S5F7"/>
<organism evidence="17 18">
    <name type="scientific">Lachnellula occidentalis</name>
    <dbReference type="NCBI Taxonomy" id="215460"/>
    <lineage>
        <taxon>Eukaryota</taxon>
        <taxon>Fungi</taxon>
        <taxon>Dikarya</taxon>
        <taxon>Ascomycota</taxon>
        <taxon>Pezizomycotina</taxon>
        <taxon>Leotiomycetes</taxon>
        <taxon>Helotiales</taxon>
        <taxon>Lachnaceae</taxon>
        <taxon>Lachnellula</taxon>
    </lineage>
</organism>
<evidence type="ECO:0000256" key="6">
    <source>
        <dbReference type="ARBA" id="ARBA00022670"/>
    </source>
</evidence>
<keyword evidence="10" id="KW-0809">Transit peptide</keyword>
<dbReference type="Gene3D" id="3.40.390.10">
    <property type="entry name" value="Collagenase (Catalytic Domain)"/>
    <property type="match status" value="1"/>
</dbReference>
<dbReference type="EMBL" id="QGMI01000079">
    <property type="protein sequence ID" value="TVY47685.1"/>
    <property type="molecule type" value="Genomic_DNA"/>
</dbReference>
<evidence type="ECO:0000313" key="17">
    <source>
        <dbReference type="EMBL" id="TVY47685.1"/>
    </source>
</evidence>
<reference evidence="17 18" key="1">
    <citation type="submission" date="2018-05" db="EMBL/GenBank/DDBJ databases">
        <title>Genome sequencing and assembly of the regulated plant pathogen Lachnellula willkommii and related sister species for the development of diagnostic species identification markers.</title>
        <authorList>
            <person name="Giroux E."/>
            <person name="Bilodeau G."/>
        </authorList>
    </citation>
    <scope>NUCLEOTIDE SEQUENCE [LARGE SCALE GENOMIC DNA]</scope>
    <source>
        <strain evidence="17 18">CBS 160.35</strain>
    </source>
</reference>
<evidence type="ECO:0000313" key="18">
    <source>
        <dbReference type="Proteomes" id="UP000443090"/>
    </source>
</evidence>
<keyword evidence="18" id="KW-1185">Reference proteome</keyword>
<evidence type="ECO:0000256" key="9">
    <source>
        <dbReference type="ARBA" id="ARBA00022833"/>
    </source>
</evidence>
<name>A0A8H8S5F7_9HELO</name>
<evidence type="ECO:0000259" key="16">
    <source>
        <dbReference type="Pfam" id="PF01432"/>
    </source>
</evidence>
<feature type="domain" description="Peptidase M3A/M3B catalytic" evidence="16">
    <location>
        <begin position="285"/>
        <end position="765"/>
    </location>
</feature>
<evidence type="ECO:0000256" key="12">
    <source>
        <dbReference type="ARBA" id="ARBA00023128"/>
    </source>
</evidence>
<evidence type="ECO:0000256" key="2">
    <source>
        <dbReference type="ARBA" id="ARBA00004305"/>
    </source>
</evidence>
<proteinExistence type="inferred from homology"/>
<gene>
    <name evidence="17" type="primary">oct1</name>
    <name evidence="17" type="ORF">LOCC1_G003211</name>
</gene>
<evidence type="ECO:0000256" key="14">
    <source>
        <dbReference type="ARBA" id="ARBA00032470"/>
    </source>
</evidence>
<dbReference type="InterPro" id="IPR033851">
    <property type="entry name" value="M3A_MIP"/>
</dbReference>
<evidence type="ECO:0000256" key="10">
    <source>
        <dbReference type="ARBA" id="ARBA00022946"/>
    </source>
</evidence>
<dbReference type="GO" id="GO:0005759">
    <property type="term" value="C:mitochondrial matrix"/>
    <property type="evidence" value="ECO:0007669"/>
    <property type="project" value="UniProtKB-SubCell"/>
</dbReference>
<dbReference type="GO" id="GO:0004222">
    <property type="term" value="F:metalloendopeptidase activity"/>
    <property type="evidence" value="ECO:0007669"/>
    <property type="project" value="UniProtKB-EC"/>
</dbReference>
<comment type="cofactor">
    <cofactor evidence="15">
        <name>Zn(2+)</name>
        <dbReference type="ChEBI" id="CHEBI:29105"/>
    </cofactor>
    <text evidence="15">Binds 1 zinc ion.</text>
</comment>
<evidence type="ECO:0000256" key="8">
    <source>
        <dbReference type="ARBA" id="ARBA00022801"/>
    </source>
</evidence>
<comment type="catalytic activity">
    <reaction evidence="1">
        <text>Release of an N-terminal octapeptide as second stage of processing of some proteins imported into the mitochondrion.</text>
        <dbReference type="EC" id="3.4.24.59"/>
    </reaction>
</comment>
<keyword evidence="11 15" id="KW-0482">Metalloprotease</keyword>
<dbReference type="InterPro" id="IPR001567">
    <property type="entry name" value="Pept_M3A_M3B_dom"/>
</dbReference>
<evidence type="ECO:0000256" key="13">
    <source>
        <dbReference type="ARBA" id="ARBA00025208"/>
    </source>
</evidence>
<dbReference type="Proteomes" id="UP000443090">
    <property type="component" value="Unassembled WGS sequence"/>
</dbReference>
<comment type="similarity">
    <text evidence="3 15">Belongs to the peptidase M3 family.</text>
</comment>
<dbReference type="SUPFAM" id="SSF55486">
    <property type="entry name" value="Metalloproteases ('zincins'), catalytic domain"/>
    <property type="match status" value="1"/>
</dbReference>
<keyword evidence="9 15" id="KW-0862">Zinc</keyword>
<keyword evidence="8 15" id="KW-0378">Hydrolase</keyword>
<sequence length="792" mass="89299">MFRTAITRPWICSRCIRRQTPIRWKHTAPALRESGGSFTAGGDAPGAVHDDKTLRKIFDSSKFWKDFSQSSKTGQNGGNIGLFQNRYLTSPEGFVEFADASLRKAKRLVNKVLQARSVAEYHDIVRHLDRLSDLLCRVIDISDFVRSTHPNRAIQAAASHAYSVMFEYMNVLNTTTELEKQLNIAMSHKDSPWGEQEKMVAEILKNDFAKSAHDLPKAQRERFISLSQEISHVGTSFVDSMAPNKQYLTFRSSQLKGMDPMFVKQFTQWGQVSLPTVGDAATLALRSVQDSDARKEIFMASRTSSRSTIQKLQSLLRKRAELAKLTGYSSYAEMTLQDKMAGGPEMTRTFLYGLNDQNSANLESQLEILRQEKKKASQYPGDIANLEPWDKEYYMAKVLAKSRSVQRTPDFLSAYFSLGTVMQGLSRLFSRLYGIRFVPHETRPGETWNSDVRRLDVISDTDGHVAVLYCDLFSRPGKSPNPAHFTLRCSRLIRDEEIQEAHLDQNPLFSSPKEAANDGMSISKTLPAGGVMQLPTIALICDFETPQDLNKPSLLSFSEVSTLFHEMGHAIHSILGRTDFQEVSGTRCATDLSELPSILMEHFASDPTVLSLFARHYETDEPLPYEMVAEKLAMDKKFDAIDTDNQIILSLLDQECHSAAAADASFDTTKLYHDLQAKYSRQPTDPPGTSWQGFFGHLFGYGGNYYSYIFDSVLARRVWQMVFMAGRQEGSISRERGERLKENLLKWGGARDPWLCMSTLLEDERLLTGSDGTKNGMKLVGQWGIKGKKEQK</sequence>
<evidence type="ECO:0000256" key="11">
    <source>
        <dbReference type="ARBA" id="ARBA00023049"/>
    </source>
</evidence>
<accession>A0A8H8S5F7</accession>
<dbReference type="Pfam" id="PF01432">
    <property type="entry name" value="Peptidase_M3"/>
    <property type="match status" value="1"/>
</dbReference>
<keyword evidence="6 15" id="KW-0645">Protease</keyword>
<evidence type="ECO:0000256" key="5">
    <source>
        <dbReference type="ARBA" id="ARBA00018046"/>
    </source>
</evidence>
<dbReference type="Gene3D" id="1.10.1370.10">
    <property type="entry name" value="Neurolysin, domain 3"/>
    <property type="match status" value="1"/>
</dbReference>
<comment type="caution">
    <text evidence="17">The sequence shown here is derived from an EMBL/GenBank/DDBJ whole genome shotgun (WGS) entry which is preliminary data.</text>
</comment>
<evidence type="ECO:0000256" key="7">
    <source>
        <dbReference type="ARBA" id="ARBA00022723"/>
    </source>
</evidence>
<protein>
    <recommendedName>
        <fullName evidence="5">Mitochondrial intermediate peptidase</fullName>
        <ecNumber evidence="4">3.4.24.59</ecNumber>
    </recommendedName>
    <alternativeName>
        <fullName evidence="14">Octapeptidyl aminopeptidase</fullName>
    </alternativeName>
</protein>
<comment type="subcellular location">
    <subcellularLocation>
        <location evidence="2">Mitochondrion matrix</location>
    </subcellularLocation>
</comment>
<comment type="function">
    <text evidence="13">Cleaves proteins, imported into the mitochondrion, to their mature size. While most mitochondrial precursor proteins are processed to the mature form in one step by mitochondrial processing peptidase (MPP), the sequential cleavage by MIP of an octapeptide after initial processing by MPP is a required step for a subgroup of nuclear-encoded precursor proteins destined for the matrix or the inner membrane.</text>
</comment>
<dbReference type="OrthoDB" id="17530at2759"/>
<dbReference type="PANTHER" id="PTHR11804:SF79">
    <property type="entry name" value="MITOCHONDRIAL INTERMEDIATE PEPTIDASE"/>
    <property type="match status" value="1"/>
</dbReference>
<dbReference type="EC" id="3.4.24.59" evidence="4"/>
<dbReference type="InterPro" id="IPR024079">
    <property type="entry name" value="MetalloPept_cat_dom_sf"/>
</dbReference>
<evidence type="ECO:0000256" key="15">
    <source>
        <dbReference type="RuleBase" id="RU003435"/>
    </source>
</evidence>
<dbReference type="GO" id="GO:0046872">
    <property type="term" value="F:metal ion binding"/>
    <property type="evidence" value="ECO:0007669"/>
    <property type="project" value="UniProtKB-UniRule"/>
</dbReference>
<evidence type="ECO:0000256" key="3">
    <source>
        <dbReference type="ARBA" id="ARBA00006040"/>
    </source>
</evidence>
<dbReference type="GO" id="GO:0006627">
    <property type="term" value="P:protein processing involved in protein targeting to mitochondrion"/>
    <property type="evidence" value="ECO:0007669"/>
    <property type="project" value="TreeGrafter"/>
</dbReference>
<dbReference type="CDD" id="cd06457">
    <property type="entry name" value="M3A_MIP"/>
    <property type="match status" value="1"/>
</dbReference>
<keyword evidence="7 15" id="KW-0479">Metal-binding</keyword>
<dbReference type="PANTHER" id="PTHR11804">
    <property type="entry name" value="PROTEASE M3 THIMET OLIGOPEPTIDASE-RELATED"/>
    <property type="match status" value="1"/>
</dbReference>
<dbReference type="GO" id="GO:0006518">
    <property type="term" value="P:peptide metabolic process"/>
    <property type="evidence" value="ECO:0007669"/>
    <property type="project" value="TreeGrafter"/>
</dbReference>
<evidence type="ECO:0000256" key="1">
    <source>
        <dbReference type="ARBA" id="ARBA00000436"/>
    </source>
</evidence>